<name>A0A956RNP8_UNCEI</name>
<comment type="caution">
    <text evidence="5">The sequence shown here is derived from an EMBL/GenBank/DDBJ whole genome shotgun (WGS) entry which is preliminary data.</text>
</comment>
<dbReference type="GO" id="GO:0006545">
    <property type="term" value="P:glycine biosynthetic process"/>
    <property type="evidence" value="ECO:0007669"/>
    <property type="project" value="TreeGrafter"/>
</dbReference>
<reference evidence="5" key="1">
    <citation type="submission" date="2020-04" db="EMBL/GenBank/DDBJ databases">
        <authorList>
            <person name="Zhang T."/>
        </authorList>
    </citation>
    <scope>NUCLEOTIDE SEQUENCE</scope>
    <source>
        <strain evidence="5">HKST-UBA01</strain>
    </source>
</reference>
<dbReference type="GO" id="GO:0006567">
    <property type="term" value="P:L-threonine catabolic process"/>
    <property type="evidence" value="ECO:0007669"/>
    <property type="project" value="TreeGrafter"/>
</dbReference>
<comment type="cofactor">
    <cofactor evidence="1">
        <name>pyridoxal 5'-phosphate</name>
        <dbReference type="ChEBI" id="CHEBI:597326"/>
    </cofactor>
</comment>
<proteinExistence type="inferred from homology"/>
<feature type="domain" description="Aromatic amino acid beta-eliminating lyase/threonine aldolase" evidence="4">
    <location>
        <begin position="43"/>
        <end position="297"/>
    </location>
</feature>
<evidence type="ECO:0000313" key="5">
    <source>
        <dbReference type="EMBL" id="MCA9726925.1"/>
    </source>
</evidence>
<evidence type="ECO:0000256" key="1">
    <source>
        <dbReference type="ARBA" id="ARBA00001933"/>
    </source>
</evidence>
<dbReference type="Gene3D" id="3.40.640.10">
    <property type="entry name" value="Type I PLP-dependent aspartate aminotransferase-like (Major domain)"/>
    <property type="match status" value="1"/>
</dbReference>
<evidence type="ECO:0000256" key="2">
    <source>
        <dbReference type="ARBA" id="ARBA00006966"/>
    </source>
</evidence>
<dbReference type="SUPFAM" id="SSF53383">
    <property type="entry name" value="PLP-dependent transferases"/>
    <property type="match status" value="1"/>
</dbReference>
<dbReference type="GO" id="GO:0008732">
    <property type="term" value="F:L-allo-threonine aldolase activity"/>
    <property type="evidence" value="ECO:0007669"/>
    <property type="project" value="TreeGrafter"/>
</dbReference>
<evidence type="ECO:0000256" key="3">
    <source>
        <dbReference type="ARBA" id="ARBA00022898"/>
    </source>
</evidence>
<sequence>MERSEIERLAARCERRLNGHRRDEQSPHRVLVRLAATIDPDLDGDLYGQGRIIADFEREIAELLGKEAALFLPSGTMAQQIALRIWSERTGRVSVGFHPTCHLELHEQKGYARLHGLHGVLIGPPHRMLTRADLDQVSEPLAALLLELPQREIGGQLPTWDELGTLLDWARERGTATHLDGARLWECGPFYQREYAEIAALFETVYVSFYKILGGITGAALAGPGEIIAEARIWQRRHGGNLVRMYPFVLAARLGLRERLPRMASYHRHAVAIADALRGEAGITVVPDPPPTNMMQVHLRGSRDRLDEASLRYAESTGRWLFHPLRPGPTPDQGFFELVVGDATLEWSPQEVRDALRQVVAE</sequence>
<dbReference type="InterPro" id="IPR001597">
    <property type="entry name" value="ArAA_b-elim_lyase/Thr_aldolase"/>
</dbReference>
<dbReference type="GO" id="GO:0005829">
    <property type="term" value="C:cytosol"/>
    <property type="evidence" value="ECO:0007669"/>
    <property type="project" value="TreeGrafter"/>
</dbReference>
<dbReference type="Gene3D" id="3.90.1150.10">
    <property type="entry name" value="Aspartate Aminotransferase, domain 1"/>
    <property type="match status" value="1"/>
</dbReference>
<dbReference type="PANTHER" id="PTHR48097">
    <property type="entry name" value="L-THREONINE ALDOLASE-RELATED"/>
    <property type="match status" value="1"/>
</dbReference>
<dbReference type="EMBL" id="JAGQHR010000084">
    <property type="protein sequence ID" value="MCA9726925.1"/>
    <property type="molecule type" value="Genomic_DNA"/>
</dbReference>
<dbReference type="Proteomes" id="UP000697710">
    <property type="component" value="Unassembled WGS sequence"/>
</dbReference>
<dbReference type="InterPro" id="IPR015421">
    <property type="entry name" value="PyrdxlP-dep_Trfase_major"/>
</dbReference>
<reference evidence="5" key="2">
    <citation type="journal article" date="2021" name="Microbiome">
        <title>Successional dynamics and alternative stable states in a saline activated sludge microbial community over 9 years.</title>
        <authorList>
            <person name="Wang Y."/>
            <person name="Ye J."/>
            <person name="Ju F."/>
            <person name="Liu L."/>
            <person name="Boyd J.A."/>
            <person name="Deng Y."/>
            <person name="Parks D.H."/>
            <person name="Jiang X."/>
            <person name="Yin X."/>
            <person name="Woodcroft B.J."/>
            <person name="Tyson G.W."/>
            <person name="Hugenholtz P."/>
            <person name="Polz M.F."/>
            <person name="Zhang T."/>
        </authorList>
    </citation>
    <scope>NUCLEOTIDE SEQUENCE</scope>
    <source>
        <strain evidence="5">HKST-UBA01</strain>
    </source>
</reference>
<gene>
    <name evidence="5" type="ORF">KC729_04525</name>
</gene>
<protein>
    <submittedName>
        <fullName evidence="5">Threonine aldolase</fullName>
    </submittedName>
</protein>
<dbReference type="InterPro" id="IPR015424">
    <property type="entry name" value="PyrdxlP-dep_Trfase"/>
</dbReference>
<dbReference type="AlphaFoldDB" id="A0A956RNP8"/>
<evidence type="ECO:0000259" key="4">
    <source>
        <dbReference type="Pfam" id="PF01212"/>
    </source>
</evidence>
<keyword evidence="3" id="KW-0663">Pyridoxal phosphate</keyword>
<comment type="similarity">
    <text evidence="2">Belongs to the threonine aldolase family.</text>
</comment>
<dbReference type="PANTHER" id="PTHR48097:SF9">
    <property type="entry name" value="L-THREONINE ALDOLASE"/>
    <property type="match status" value="1"/>
</dbReference>
<accession>A0A956RNP8</accession>
<evidence type="ECO:0000313" key="6">
    <source>
        <dbReference type="Proteomes" id="UP000697710"/>
    </source>
</evidence>
<organism evidence="5 6">
    <name type="scientific">Eiseniibacteriota bacterium</name>
    <dbReference type="NCBI Taxonomy" id="2212470"/>
    <lineage>
        <taxon>Bacteria</taxon>
        <taxon>Candidatus Eiseniibacteriota</taxon>
    </lineage>
</organism>
<dbReference type="Pfam" id="PF01212">
    <property type="entry name" value="Beta_elim_lyase"/>
    <property type="match status" value="1"/>
</dbReference>
<dbReference type="InterPro" id="IPR015422">
    <property type="entry name" value="PyrdxlP-dep_Trfase_small"/>
</dbReference>